<comment type="caution">
    <text evidence="2">The sequence shown here is derived from an EMBL/GenBank/DDBJ whole genome shotgun (WGS) entry which is preliminary data.</text>
</comment>
<feature type="compositionally biased region" description="Basic and acidic residues" evidence="1">
    <location>
        <begin position="43"/>
        <end position="56"/>
    </location>
</feature>
<sequence length="116" mass="13155">MENATQSISSASDPSKSESEDKPWVSSTIDSIIRDAMFGESGENPKAKEEPKKEDEPMVETLARIIVISSDDEEEPMEESEIKVILVESSEDESSDDESMEESMEKWFKRSQEVFR</sequence>
<dbReference type="AlphaFoldDB" id="A0A314YL15"/>
<reference evidence="2 3" key="1">
    <citation type="submission" date="2018-02" db="EMBL/GenBank/DDBJ databases">
        <title>Draft genome of wild Prunus yedoensis var. nudiflora.</title>
        <authorList>
            <person name="Baek S."/>
            <person name="Kim J.-H."/>
            <person name="Choi K."/>
            <person name="Kim G.-B."/>
            <person name="Cho A."/>
            <person name="Jang H."/>
            <person name="Shin C.-H."/>
            <person name="Yu H.-J."/>
            <person name="Mun J.-H."/>
        </authorList>
    </citation>
    <scope>NUCLEOTIDE SEQUENCE [LARGE SCALE GENOMIC DNA]</scope>
    <source>
        <strain evidence="3">cv. Jeju island</strain>
        <tissue evidence="2">Leaf</tissue>
    </source>
</reference>
<keyword evidence="3" id="KW-1185">Reference proteome</keyword>
<protein>
    <submittedName>
        <fullName evidence="2">Uncharacterized protein</fullName>
    </submittedName>
</protein>
<evidence type="ECO:0000313" key="3">
    <source>
        <dbReference type="Proteomes" id="UP000250321"/>
    </source>
</evidence>
<name>A0A314YL15_PRUYE</name>
<evidence type="ECO:0000256" key="1">
    <source>
        <dbReference type="SAM" id="MobiDB-lite"/>
    </source>
</evidence>
<feature type="compositionally biased region" description="Acidic residues" evidence="1">
    <location>
        <begin position="89"/>
        <end position="102"/>
    </location>
</feature>
<organism evidence="2 3">
    <name type="scientific">Prunus yedoensis var. nudiflora</name>
    <dbReference type="NCBI Taxonomy" id="2094558"/>
    <lineage>
        <taxon>Eukaryota</taxon>
        <taxon>Viridiplantae</taxon>
        <taxon>Streptophyta</taxon>
        <taxon>Embryophyta</taxon>
        <taxon>Tracheophyta</taxon>
        <taxon>Spermatophyta</taxon>
        <taxon>Magnoliopsida</taxon>
        <taxon>eudicotyledons</taxon>
        <taxon>Gunneridae</taxon>
        <taxon>Pentapetalae</taxon>
        <taxon>rosids</taxon>
        <taxon>fabids</taxon>
        <taxon>Rosales</taxon>
        <taxon>Rosaceae</taxon>
        <taxon>Amygdaloideae</taxon>
        <taxon>Amygdaleae</taxon>
        <taxon>Prunus</taxon>
    </lineage>
</organism>
<gene>
    <name evidence="2" type="ORF">Pyn_21822</name>
</gene>
<dbReference type="Proteomes" id="UP000250321">
    <property type="component" value="Unassembled WGS sequence"/>
</dbReference>
<feature type="region of interest" description="Disordered" evidence="1">
    <location>
        <begin position="87"/>
        <end position="116"/>
    </location>
</feature>
<evidence type="ECO:0000313" key="2">
    <source>
        <dbReference type="EMBL" id="PQQ05224.1"/>
    </source>
</evidence>
<feature type="region of interest" description="Disordered" evidence="1">
    <location>
        <begin position="1"/>
        <end position="57"/>
    </location>
</feature>
<accession>A0A314YL15</accession>
<feature type="compositionally biased region" description="Basic and acidic residues" evidence="1">
    <location>
        <begin position="103"/>
        <end position="116"/>
    </location>
</feature>
<dbReference type="EMBL" id="PJQY01001122">
    <property type="protein sequence ID" value="PQQ05224.1"/>
    <property type="molecule type" value="Genomic_DNA"/>
</dbReference>
<proteinExistence type="predicted"/>